<dbReference type="EMBL" id="BX248354">
    <property type="protein sequence ID" value="CAE48811.1"/>
    <property type="molecule type" value="Genomic_DNA"/>
</dbReference>
<dbReference type="NCBIfam" id="NF033740">
    <property type="entry name" value="MarP_fam_protase"/>
    <property type="match status" value="1"/>
</dbReference>
<dbReference type="STRING" id="257309.DIP0307"/>
<dbReference type="GO" id="GO:0008233">
    <property type="term" value="F:peptidase activity"/>
    <property type="evidence" value="ECO:0007669"/>
    <property type="project" value="UniProtKB-KW"/>
</dbReference>
<dbReference type="PANTHER" id="PTHR43019:SF23">
    <property type="entry name" value="PROTEASE DO-LIKE 5, CHLOROPLASTIC"/>
    <property type="match status" value="1"/>
</dbReference>
<keyword evidence="2 5" id="KW-0812">Transmembrane</keyword>
<keyword evidence="3 5" id="KW-1133">Transmembrane helix</keyword>
<evidence type="ECO:0000313" key="6">
    <source>
        <dbReference type="EMBL" id="CAE48811.1"/>
    </source>
</evidence>
<dbReference type="KEGG" id="cdi:DIP0307"/>
<dbReference type="PANTHER" id="PTHR43019">
    <property type="entry name" value="SERINE ENDOPROTEASE DEGS"/>
    <property type="match status" value="1"/>
</dbReference>
<organism evidence="6 7">
    <name type="scientific">Corynebacterium diphtheriae (strain ATCC 700971 / NCTC 13129 / Biotype gravis)</name>
    <dbReference type="NCBI Taxonomy" id="257309"/>
    <lineage>
        <taxon>Bacteria</taxon>
        <taxon>Bacillati</taxon>
        <taxon>Actinomycetota</taxon>
        <taxon>Actinomycetes</taxon>
        <taxon>Mycobacteriales</taxon>
        <taxon>Corynebacteriaceae</taxon>
        <taxon>Corynebacterium</taxon>
    </lineage>
</organism>
<keyword evidence="6" id="KW-0645">Protease</keyword>
<comment type="subcellular location">
    <subcellularLocation>
        <location evidence="1">Membrane</location>
        <topology evidence="1">Multi-pass membrane protein</topology>
    </subcellularLocation>
</comment>
<dbReference type="InterPro" id="IPR043504">
    <property type="entry name" value="Peptidase_S1_PA_chymotrypsin"/>
</dbReference>
<dbReference type="SUPFAM" id="SSF50494">
    <property type="entry name" value="Trypsin-like serine proteases"/>
    <property type="match status" value="1"/>
</dbReference>
<evidence type="ECO:0000256" key="3">
    <source>
        <dbReference type="ARBA" id="ARBA00022989"/>
    </source>
</evidence>
<evidence type="ECO:0000256" key="1">
    <source>
        <dbReference type="ARBA" id="ARBA00004141"/>
    </source>
</evidence>
<sequence length="398" mass="41336">MTPGMTVDAAIVIALVIAIFTGWRQGAVSSVLSTLGVVAGLICGAAAAPFVMGLTEHVALRFLLALGTVILLVGVGNLVGGILGAQLRDHFLWKKTMWIDSAIGSVFQTLATLLVAWLVSIPLATGLSGGISQGIKNSEILGFVDHGAPSQLSALPSKISAMLNESGLPPLVSPFMEKQHSSQVEAPAIKVADTALVERLRPSVIHVLGESEECSRRLMGSGFVVDATHVMTNAHVVAGTQRVSLDTVVGMVDATVVYYNPQLDIAVLEAEGLNLPALQWAPEPAETGADAIVMGFPESGPFEAAPARISDRIIIAGPDIYANGRVERESYTARGSIRQGNSGGPMVDAEGNVIGVVFGASVDATDIGYALTAKEVLNMVGDTSALHTPVATQQCVVN</sequence>
<dbReference type="Gene3D" id="2.40.10.10">
    <property type="entry name" value="Trypsin-like serine proteases"/>
    <property type="match status" value="2"/>
</dbReference>
<dbReference type="Proteomes" id="UP000002198">
    <property type="component" value="Chromosome"/>
</dbReference>
<dbReference type="Pfam" id="PF13365">
    <property type="entry name" value="Trypsin_2"/>
    <property type="match status" value="1"/>
</dbReference>
<gene>
    <name evidence="6" type="ordered locus">DIP0307</name>
</gene>
<dbReference type="GO" id="GO:0009403">
    <property type="term" value="P:toxin biosynthetic process"/>
    <property type="evidence" value="ECO:0007669"/>
    <property type="project" value="InterPro"/>
</dbReference>
<evidence type="ECO:0000256" key="4">
    <source>
        <dbReference type="ARBA" id="ARBA00023136"/>
    </source>
</evidence>
<feature type="transmembrane region" description="Helical" evidence="5">
    <location>
        <begin position="6"/>
        <end position="23"/>
    </location>
</feature>
<feature type="transmembrane region" description="Helical" evidence="5">
    <location>
        <begin position="97"/>
        <end position="119"/>
    </location>
</feature>
<feature type="transmembrane region" description="Helical" evidence="5">
    <location>
        <begin position="30"/>
        <end position="52"/>
    </location>
</feature>
<dbReference type="MEROPS" id="S01.513"/>
<protein>
    <submittedName>
        <fullName evidence="6">Serine protease (Mycosin)</fullName>
    </submittedName>
</protein>
<evidence type="ECO:0000256" key="2">
    <source>
        <dbReference type="ARBA" id="ARBA00022692"/>
    </source>
</evidence>
<evidence type="ECO:0000256" key="5">
    <source>
        <dbReference type="SAM" id="Phobius"/>
    </source>
</evidence>
<evidence type="ECO:0000313" key="7">
    <source>
        <dbReference type="Proteomes" id="UP000002198"/>
    </source>
</evidence>
<accession>Q6NJT6</accession>
<dbReference type="InterPro" id="IPR047680">
    <property type="entry name" value="MarP-like"/>
</dbReference>
<proteinExistence type="predicted"/>
<feature type="transmembrane region" description="Helical" evidence="5">
    <location>
        <begin position="58"/>
        <end position="85"/>
    </location>
</feature>
<keyword evidence="6" id="KW-0378">Hydrolase</keyword>
<dbReference type="HOGENOM" id="CLU_043139_0_0_11"/>
<dbReference type="AlphaFoldDB" id="Q6NJT6"/>
<dbReference type="InterPro" id="IPR003825">
    <property type="entry name" value="Colicin-V_CvpA"/>
</dbReference>
<keyword evidence="4 5" id="KW-0472">Membrane</keyword>
<name>Q6NJT6_CORDI</name>
<dbReference type="InterPro" id="IPR009003">
    <property type="entry name" value="Peptidase_S1_PA"/>
</dbReference>
<reference evidence="6 7" key="1">
    <citation type="journal article" date="2003" name="Nucleic Acids Res.">
        <title>The complete genome sequence and analysis of Corynebacterium diphtheriae NCTC13129.</title>
        <authorList>
            <person name="Cerdeno-Tarraga A.M."/>
            <person name="Efstratiou A."/>
            <person name="Dover L.G."/>
            <person name="Holden M.T.G."/>
            <person name="Pallen M."/>
            <person name="Bentley S.D."/>
            <person name="Besra G.S."/>
            <person name="Churcher C."/>
            <person name="James K.D."/>
            <person name="De Zoysa A."/>
            <person name="Chillingworth T."/>
            <person name="Cronin A."/>
            <person name="Dowd L."/>
            <person name="Feltwell T."/>
            <person name="Hamlin N."/>
            <person name="Holroyd S."/>
            <person name="Jagels K."/>
            <person name="Moule S."/>
            <person name="Quail M.A."/>
            <person name="Rabbinowitsch E."/>
            <person name="Rutherford K."/>
            <person name="Thomson N.R."/>
            <person name="Unwin L."/>
            <person name="Whitehead S."/>
            <person name="Barrell B.G.Parkhill.J."/>
        </authorList>
    </citation>
    <scope>NUCLEOTIDE SEQUENCE [LARGE SCALE GENOMIC DNA]</scope>
    <source>
        <strain evidence="7">ATCC 700971 / NCTC 13129 / Biotype gravis</strain>
    </source>
</reference>
<dbReference type="GO" id="GO:0016020">
    <property type="term" value="C:membrane"/>
    <property type="evidence" value="ECO:0007669"/>
    <property type="project" value="UniProtKB-SubCell"/>
</dbReference>
<keyword evidence="7" id="KW-1185">Reference proteome</keyword>
<dbReference type="GO" id="GO:0006508">
    <property type="term" value="P:proteolysis"/>
    <property type="evidence" value="ECO:0007669"/>
    <property type="project" value="UniProtKB-KW"/>
</dbReference>
<dbReference type="Pfam" id="PF02674">
    <property type="entry name" value="Colicin_V"/>
    <property type="match status" value="1"/>
</dbReference>